<sequence>MSSPLVSMCLLFHCCHFEMQAPYIAKWPQALSIQGQPWNISTSFKQRALLVDEIWHAAGDEATYMDWYVKCTVLSGIYSTTELYMMFDTSPG</sequence>
<comment type="caution">
    <text evidence="11">The sequence shown here is derived from an EMBL/GenBank/DDBJ whole genome shotgun (WGS) entry which is preliminary data.</text>
</comment>
<keyword evidence="9" id="KW-0732">Signal</keyword>
<evidence type="ECO:0000256" key="5">
    <source>
        <dbReference type="ARBA" id="ARBA00022946"/>
    </source>
</evidence>
<dbReference type="NCBIfam" id="TIGR02396">
    <property type="entry name" value="diverge_rpsU"/>
    <property type="match status" value="1"/>
</dbReference>
<dbReference type="GO" id="GO:0006744">
    <property type="term" value="P:ubiquinone biosynthetic process"/>
    <property type="evidence" value="ECO:0007669"/>
    <property type="project" value="UniProtKB-UniRule"/>
</dbReference>
<accession>A0AAW2NQ55</accession>
<gene>
    <name evidence="11" type="ORF">Sradi_4430500</name>
</gene>
<feature type="domain" description="COQ9 C-terminal" evidence="10">
    <location>
        <begin position="41"/>
        <end position="92"/>
    </location>
</feature>
<organism evidence="11">
    <name type="scientific">Sesamum radiatum</name>
    <name type="common">Black benniseed</name>
    <dbReference type="NCBI Taxonomy" id="300843"/>
    <lineage>
        <taxon>Eukaryota</taxon>
        <taxon>Viridiplantae</taxon>
        <taxon>Streptophyta</taxon>
        <taxon>Embryophyta</taxon>
        <taxon>Tracheophyta</taxon>
        <taxon>Spermatophyta</taxon>
        <taxon>Magnoliopsida</taxon>
        <taxon>eudicotyledons</taxon>
        <taxon>Gunneridae</taxon>
        <taxon>Pentapetalae</taxon>
        <taxon>asterids</taxon>
        <taxon>lamiids</taxon>
        <taxon>Lamiales</taxon>
        <taxon>Pedaliaceae</taxon>
        <taxon>Sesamum</taxon>
    </lineage>
</organism>
<dbReference type="InterPro" id="IPR013718">
    <property type="entry name" value="COQ9_C"/>
</dbReference>
<evidence type="ECO:0000256" key="8">
    <source>
        <dbReference type="RuleBase" id="RU366063"/>
    </source>
</evidence>
<evidence type="ECO:0000259" key="10">
    <source>
        <dbReference type="Pfam" id="PF08511"/>
    </source>
</evidence>
<evidence type="ECO:0000256" key="1">
    <source>
        <dbReference type="ARBA" id="ARBA00004173"/>
    </source>
</evidence>
<evidence type="ECO:0000256" key="4">
    <source>
        <dbReference type="ARBA" id="ARBA00022688"/>
    </source>
</evidence>
<dbReference type="PANTHER" id="PTHR21427:SF19">
    <property type="entry name" value="UBIQUINONE BIOSYNTHESIS PROTEIN COQ9, MITOCHONDRIAL"/>
    <property type="match status" value="1"/>
</dbReference>
<evidence type="ECO:0000256" key="6">
    <source>
        <dbReference type="ARBA" id="ARBA00023121"/>
    </source>
</evidence>
<dbReference type="PANTHER" id="PTHR21427">
    <property type="entry name" value="UBIQUINONE BIOSYNTHESIS PROTEIN COQ9, MITOCHONDRIAL"/>
    <property type="match status" value="1"/>
</dbReference>
<name>A0AAW2NQ55_SESRA</name>
<comment type="function">
    <text evidence="8">Membrane-associated protein that warps the membrane surface to access and bind aromatic isoprenes with high specificity, including ubiquinone (CoQ) isoprene intermediates and presents them directly to Coq7, therefore facilitating the Coq7-mediated hydroxylase step. Participates in the biosynthesis of coenzyme Q, also named ubiquinone, an essential lipid-soluble electron transporter for aerobic cellular respiration.</text>
</comment>
<keyword evidence="11" id="KW-0830">Ubiquinone</keyword>
<dbReference type="GO" id="GO:0005743">
    <property type="term" value="C:mitochondrial inner membrane"/>
    <property type="evidence" value="ECO:0007669"/>
    <property type="project" value="TreeGrafter"/>
</dbReference>
<dbReference type="EMBL" id="JACGWJ010000019">
    <property type="protein sequence ID" value="KAL0345992.1"/>
    <property type="molecule type" value="Genomic_DNA"/>
</dbReference>
<comment type="pathway">
    <text evidence="2 8">Cofactor biosynthesis; ubiquinone biosynthesis.</text>
</comment>
<dbReference type="InterPro" id="IPR012762">
    <property type="entry name" value="Ubiq_biosynth_COQ9"/>
</dbReference>
<dbReference type="GO" id="GO:0008289">
    <property type="term" value="F:lipid binding"/>
    <property type="evidence" value="ECO:0007669"/>
    <property type="project" value="UniProtKB-UniRule"/>
</dbReference>
<evidence type="ECO:0000313" key="11">
    <source>
        <dbReference type="EMBL" id="KAL0345992.1"/>
    </source>
</evidence>
<keyword evidence="5" id="KW-0809">Transit peptide</keyword>
<dbReference type="Pfam" id="PF08511">
    <property type="entry name" value="COQ9"/>
    <property type="match status" value="1"/>
</dbReference>
<evidence type="ECO:0000256" key="9">
    <source>
        <dbReference type="SAM" id="SignalP"/>
    </source>
</evidence>
<keyword evidence="4 8" id="KW-0831">Ubiquinone biosynthesis</keyword>
<evidence type="ECO:0000256" key="2">
    <source>
        <dbReference type="ARBA" id="ARBA00004749"/>
    </source>
</evidence>
<keyword evidence="7 8" id="KW-0496">Mitochondrion</keyword>
<comment type="similarity">
    <text evidence="3 8">Belongs to the COQ9 family.</text>
</comment>
<keyword evidence="6 8" id="KW-0446">Lipid-binding</keyword>
<evidence type="ECO:0000256" key="7">
    <source>
        <dbReference type="ARBA" id="ARBA00023128"/>
    </source>
</evidence>
<reference evidence="11" key="1">
    <citation type="submission" date="2020-06" db="EMBL/GenBank/DDBJ databases">
        <authorList>
            <person name="Li T."/>
            <person name="Hu X."/>
            <person name="Zhang T."/>
            <person name="Song X."/>
            <person name="Zhang H."/>
            <person name="Dai N."/>
            <person name="Sheng W."/>
            <person name="Hou X."/>
            <person name="Wei L."/>
        </authorList>
    </citation>
    <scope>NUCLEOTIDE SEQUENCE</scope>
    <source>
        <strain evidence="11">G02</strain>
        <tissue evidence="11">Leaf</tissue>
    </source>
</reference>
<proteinExistence type="inferred from homology"/>
<evidence type="ECO:0000256" key="3">
    <source>
        <dbReference type="ARBA" id="ARBA00010766"/>
    </source>
</evidence>
<feature type="chain" id="PRO_5043351810" description="Ubiquinone biosynthesis protein" evidence="9">
    <location>
        <begin position="18"/>
        <end position="92"/>
    </location>
</feature>
<dbReference type="AlphaFoldDB" id="A0AAW2NQ55"/>
<comment type="subcellular location">
    <subcellularLocation>
        <location evidence="1 8">Mitochondrion</location>
    </subcellularLocation>
</comment>
<feature type="signal peptide" evidence="9">
    <location>
        <begin position="1"/>
        <end position="17"/>
    </location>
</feature>
<protein>
    <recommendedName>
        <fullName evidence="8">Ubiquinone biosynthesis protein</fullName>
    </recommendedName>
</protein>
<reference evidence="11" key="2">
    <citation type="journal article" date="2024" name="Plant">
        <title>Genomic evolution and insights into agronomic trait innovations of Sesamum species.</title>
        <authorList>
            <person name="Miao H."/>
            <person name="Wang L."/>
            <person name="Qu L."/>
            <person name="Liu H."/>
            <person name="Sun Y."/>
            <person name="Le M."/>
            <person name="Wang Q."/>
            <person name="Wei S."/>
            <person name="Zheng Y."/>
            <person name="Lin W."/>
            <person name="Duan Y."/>
            <person name="Cao H."/>
            <person name="Xiong S."/>
            <person name="Wang X."/>
            <person name="Wei L."/>
            <person name="Li C."/>
            <person name="Ma Q."/>
            <person name="Ju M."/>
            <person name="Zhao R."/>
            <person name="Li G."/>
            <person name="Mu C."/>
            <person name="Tian Q."/>
            <person name="Mei H."/>
            <person name="Zhang T."/>
            <person name="Gao T."/>
            <person name="Zhang H."/>
        </authorList>
    </citation>
    <scope>NUCLEOTIDE SEQUENCE</scope>
    <source>
        <strain evidence="11">G02</strain>
    </source>
</reference>